<dbReference type="KEGG" id="afx:JZ786_20050"/>
<organism evidence="2 3">
    <name type="scientific">Alicyclobacillus mengziensis</name>
    <dbReference type="NCBI Taxonomy" id="2931921"/>
    <lineage>
        <taxon>Bacteria</taxon>
        <taxon>Bacillati</taxon>
        <taxon>Bacillota</taxon>
        <taxon>Bacilli</taxon>
        <taxon>Bacillales</taxon>
        <taxon>Alicyclobacillaceae</taxon>
        <taxon>Alicyclobacillus</taxon>
    </lineage>
</organism>
<dbReference type="NCBIfam" id="NF047645">
    <property type="entry name" value="CopZ_Nterm_CC"/>
    <property type="match status" value="1"/>
</dbReference>
<evidence type="ECO:0000259" key="1">
    <source>
        <dbReference type="Pfam" id="PF18423"/>
    </source>
</evidence>
<accession>A0A9X7W3W0</accession>
<dbReference type="Gene3D" id="2.20.25.270">
    <property type="match status" value="1"/>
</dbReference>
<dbReference type="EMBL" id="CP071182">
    <property type="protein sequence ID" value="QSO50017.1"/>
    <property type="molecule type" value="Genomic_DNA"/>
</dbReference>
<sequence>MNDCCAVPATSKEGTLCCPECKQKGKAVEIITLKALLIPLALETIDPQSSYGFCHNHSCDIVYFSDNQKFQRQDVKVPVFQKDDGLDVPVCYCFGWTRQRLEQAVQQQKQPSNHVSEQVQANRCGCEVNNPQGSCCLGNVTAYVRSLGKASV</sequence>
<gene>
    <name evidence="2" type="ORF">JZ786_20050</name>
</gene>
<feature type="domain" description="CopZ zinc binding" evidence="1">
    <location>
        <begin position="18"/>
        <end position="76"/>
    </location>
</feature>
<evidence type="ECO:0000313" key="3">
    <source>
        <dbReference type="Proteomes" id="UP000663505"/>
    </source>
</evidence>
<dbReference type="InterPro" id="IPR041854">
    <property type="entry name" value="BFD-like_2Fe2S-bd_dom_sf"/>
</dbReference>
<dbReference type="RefSeq" id="WP_206659318.1">
    <property type="nucleotide sequence ID" value="NZ_CP071182.1"/>
</dbReference>
<dbReference type="InterPro" id="IPR040890">
    <property type="entry name" value="Znf_CopZ"/>
</dbReference>
<dbReference type="Gene3D" id="1.10.10.1100">
    <property type="entry name" value="BFD-like [2Fe-2S]-binding domain"/>
    <property type="match status" value="1"/>
</dbReference>
<dbReference type="CDD" id="cd10141">
    <property type="entry name" value="CopZ-like_Fer2_BFD-like"/>
    <property type="match status" value="1"/>
</dbReference>
<dbReference type="Pfam" id="PF18423">
    <property type="entry name" value="zf_CopZ"/>
    <property type="match status" value="1"/>
</dbReference>
<keyword evidence="3" id="KW-1185">Reference proteome</keyword>
<dbReference type="Proteomes" id="UP000663505">
    <property type="component" value="Chromosome"/>
</dbReference>
<proteinExistence type="predicted"/>
<reference evidence="2 3" key="1">
    <citation type="submission" date="2021-02" db="EMBL/GenBank/DDBJ databases">
        <title>Alicyclobacillus curvatus sp. nov. and Alicyclobacillus mengziensis sp. nov., two acidophilic bacteria isolated from acid mine drainage.</title>
        <authorList>
            <person name="Huang Y."/>
        </authorList>
    </citation>
    <scope>NUCLEOTIDE SEQUENCE [LARGE SCALE GENOMIC DNA]</scope>
    <source>
        <strain evidence="2 3">S30H14</strain>
    </source>
</reference>
<name>A0A9X7W3W0_9BACL</name>
<protein>
    <submittedName>
        <fullName evidence="2">(2Fe-2S)-binding protein</fullName>
    </submittedName>
</protein>
<dbReference type="AlphaFoldDB" id="A0A9X7W3W0"/>
<evidence type="ECO:0000313" key="2">
    <source>
        <dbReference type="EMBL" id="QSO50017.1"/>
    </source>
</evidence>